<dbReference type="Pfam" id="PF13360">
    <property type="entry name" value="PQQ_2"/>
    <property type="match status" value="1"/>
</dbReference>
<feature type="region of interest" description="Disordered" evidence="1">
    <location>
        <begin position="251"/>
        <end position="270"/>
    </location>
</feature>
<dbReference type="SUPFAM" id="SSF50969">
    <property type="entry name" value="YVTN repeat-like/Quinoprotein amine dehydrogenase"/>
    <property type="match status" value="1"/>
</dbReference>
<evidence type="ECO:0000313" key="5">
    <source>
        <dbReference type="Proteomes" id="UP001597280"/>
    </source>
</evidence>
<dbReference type="InterPro" id="IPR002372">
    <property type="entry name" value="PQQ_rpt_dom"/>
</dbReference>
<proteinExistence type="predicted"/>
<feature type="compositionally biased region" description="Low complexity" evidence="1">
    <location>
        <begin position="9"/>
        <end position="22"/>
    </location>
</feature>
<keyword evidence="2" id="KW-1133">Transmembrane helix</keyword>
<keyword evidence="5" id="KW-1185">Reference proteome</keyword>
<keyword evidence="2" id="KW-0812">Transmembrane</keyword>
<feature type="region of interest" description="Disordered" evidence="1">
    <location>
        <begin position="1"/>
        <end position="29"/>
    </location>
</feature>
<gene>
    <name evidence="4" type="ORF">ACFSDA_08500</name>
</gene>
<sequence length="541" mass="53176">MTEADVPDPGSARRPGSAGAAPDDGPSRPDPVAWTGAAVVLGALAGVCALLGDHLLLGVLRVAAGVLVGLAAGAGLVALRRGRGSLLLPAAAVLALGVATALTAPALIAARAPSLDSAALSRIAPLGDGDTVVGLGATGAPVLVRRAAGGGQLLSGTRVQAVGSGADEALALSADGTRLLRTSEAGTTVLDAGGGGEPVALATLPGPVLALAGDVAVARVCEAGACLLTGYDLAEAPSADAAPEPLWQVLDGDASTTPRGPDPGTGGPAAPAIAVDDAPAGLLDAITDTGVLPAVPLRFDPAQGWVQLDPTTGFPMGRVLAGPEDLCRIAATDPAPGDTEPVVLTVCAGEDGAITATGFRDGEELWTSDPSPAGEWTVRMEDGRVLASGTEAGSGATGEIVASEAGGAWSRPGGAGVEQASAFTSRVGIDGSRMVVTNDQGQLLAYDTATGENTWSAPLASPLEDLRGDLAAGTVAVVTPAPRERSLDPRSGVRVRTIDAASGRLRLDLVALDGDEVESVHALGDGRALVTTGDAAYLLGP</sequence>
<reference evidence="5" key="1">
    <citation type="journal article" date="2019" name="Int. J. Syst. Evol. Microbiol.">
        <title>The Global Catalogue of Microorganisms (GCM) 10K type strain sequencing project: providing services to taxonomists for standard genome sequencing and annotation.</title>
        <authorList>
            <consortium name="The Broad Institute Genomics Platform"/>
            <consortium name="The Broad Institute Genome Sequencing Center for Infectious Disease"/>
            <person name="Wu L."/>
            <person name="Ma J."/>
        </authorList>
    </citation>
    <scope>NUCLEOTIDE SEQUENCE [LARGE SCALE GENOMIC DNA]</scope>
    <source>
        <strain evidence="5">JCM 11650</strain>
    </source>
</reference>
<dbReference type="InterPro" id="IPR015943">
    <property type="entry name" value="WD40/YVTN_repeat-like_dom_sf"/>
</dbReference>
<accession>A0ABW4PY87</accession>
<organism evidence="4 5">
    <name type="scientific">Brachybacterium rhamnosum</name>
    <dbReference type="NCBI Taxonomy" id="173361"/>
    <lineage>
        <taxon>Bacteria</taxon>
        <taxon>Bacillati</taxon>
        <taxon>Actinomycetota</taxon>
        <taxon>Actinomycetes</taxon>
        <taxon>Micrococcales</taxon>
        <taxon>Dermabacteraceae</taxon>
        <taxon>Brachybacterium</taxon>
    </lineage>
</organism>
<dbReference type="EMBL" id="JBHUFL010000002">
    <property type="protein sequence ID" value="MFD1835117.1"/>
    <property type="molecule type" value="Genomic_DNA"/>
</dbReference>
<dbReference type="Gene3D" id="2.130.10.10">
    <property type="entry name" value="YVTN repeat-like/Quinoprotein amine dehydrogenase"/>
    <property type="match status" value="1"/>
</dbReference>
<feature type="transmembrane region" description="Helical" evidence="2">
    <location>
        <begin position="86"/>
        <end position="108"/>
    </location>
</feature>
<dbReference type="RefSeq" id="WP_343904309.1">
    <property type="nucleotide sequence ID" value="NZ_BAAAIS010000002.1"/>
</dbReference>
<feature type="transmembrane region" description="Helical" evidence="2">
    <location>
        <begin position="58"/>
        <end position="79"/>
    </location>
</feature>
<protein>
    <submittedName>
        <fullName evidence="4">PQQ-binding-like beta-propeller repeat protein</fullName>
    </submittedName>
</protein>
<evidence type="ECO:0000313" key="4">
    <source>
        <dbReference type="EMBL" id="MFD1835117.1"/>
    </source>
</evidence>
<evidence type="ECO:0000256" key="2">
    <source>
        <dbReference type="SAM" id="Phobius"/>
    </source>
</evidence>
<evidence type="ECO:0000259" key="3">
    <source>
        <dbReference type="Pfam" id="PF13360"/>
    </source>
</evidence>
<evidence type="ECO:0000256" key="1">
    <source>
        <dbReference type="SAM" id="MobiDB-lite"/>
    </source>
</evidence>
<name>A0ABW4PY87_9MICO</name>
<dbReference type="InterPro" id="IPR011044">
    <property type="entry name" value="Quino_amine_DH_bsu"/>
</dbReference>
<comment type="caution">
    <text evidence="4">The sequence shown here is derived from an EMBL/GenBank/DDBJ whole genome shotgun (WGS) entry which is preliminary data.</text>
</comment>
<feature type="domain" description="Pyrrolo-quinoline quinone repeat" evidence="3">
    <location>
        <begin position="351"/>
        <end position="523"/>
    </location>
</feature>
<dbReference type="Proteomes" id="UP001597280">
    <property type="component" value="Unassembled WGS sequence"/>
</dbReference>
<keyword evidence="2" id="KW-0472">Membrane</keyword>